<dbReference type="InParanoid" id="M0MNH9"/>
<dbReference type="InterPro" id="IPR022002">
    <property type="entry name" value="ChsH2_Znr"/>
</dbReference>
<dbReference type="Pfam" id="PF12172">
    <property type="entry name" value="zf-ChsH2"/>
    <property type="match status" value="1"/>
</dbReference>
<dbReference type="InterPro" id="IPR012340">
    <property type="entry name" value="NA-bd_OB-fold"/>
</dbReference>
<dbReference type="PANTHER" id="PTHR34075:SF5">
    <property type="entry name" value="BLR3430 PROTEIN"/>
    <property type="match status" value="1"/>
</dbReference>
<dbReference type="Proteomes" id="UP000011669">
    <property type="component" value="Unassembled WGS sequence"/>
</dbReference>
<evidence type="ECO:0008006" key="5">
    <source>
        <dbReference type="Google" id="ProtNLM"/>
    </source>
</evidence>
<dbReference type="RefSeq" id="WP_006076791.1">
    <property type="nucleotide sequence ID" value="NZ_AOMD01000014.1"/>
</dbReference>
<evidence type="ECO:0000313" key="4">
    <source>
        <dbReference type="Proteomes" id="UP000011669"/>
    </source>
</evidence>
<accession>M0MNH9</accession>
<keyword evidence="4" id="KW-1185">Reference proteome</keyword>
<dbReference type="Gene3D" id="6.10.30.10">
    <property type="match status" value="1"/>
</dbReference>
<dbReference type="Pfam" id="PF01796">
    <property type="entry name" value="OB_ChsH2_C"/>
    <property type="match status" value="1"/>
</dbReference>
<protein>
    <recommendedName>
        <fullName evidence="5">DUF35 domain-containing protein</fullName>
    </recommendedName>
</protein>
<dbReference type="AlphaFoldDB" id="M0MNH9"/>
<feature type="domain" description="ChsH2 C-terminal OB-fold" evidence="1">
    <location>
        <begin position="55"/>
        <end position="107"/>
    </location>
</feature>
<name>M0MNH9_9EURY</name>
<dbReference type="InterPro" id="IPR052513">
    <property type="entry name" value="Thioester_dehydratase-like"/>
</dbReference>
<dbReference type="PATRIC" id="fig|1227455.4.peg.956"/>
<sequence>MSGSEPSADRLDYVEWADRLRDGELLGQECAECGHTTAAPKAACAQCGSRTIATVTLPTTGTVHSETTIAVAPEGFEGEYQVAVVRLGDAKILGRIDDTVDIGDRVSFTDVVTADDHPAPVFTPV</sequence>
<dbReference type="EMBL" id="AOMD01000014">
    <property type="protein sequence ID" value="EMA46299.1"/>
    <property type="molecule type" value="Genomic_DNA"/>
</dbReference>
<evidence type="ECO:0000259" key="1">
    <source>
        <dbReference type="Pfam" id="PF01796"/>
    </source>
</evidence>
<evidence type="ECO:0000259" key="2">
    <source>
        <dbReference type="Pfam" id="PF12172"/>
    </source>
</evidence>
<proteinExistence type="predicted"/>
<feature type="domain" description="ChsH2 rubredoxin-like zinc ribbon" evidence="2">
    <location>
        <begin position="18"/>
        <end position="51"/>
    </location>
</feature>
<comment type="caution">
    <text evidence="3">The sequence shown here is derived from an EMBL/GenBank/DDBJ whole genome shotgun (WGS) entry which is preliminary data.</text>
</comment>
<organism evidence="3 4">
    <name type="scientific">Halococcus saccharolyticus DSM 5350</name>
    <dbReference type="NCBI Taxonomy" id="1227455"/>
    <lineage>
        <taxon>Archaea</taxon>
        <taxon>Methanobacteriati</taxon>
        <taxon>Methanobacteriota</taxon>
        <taxon>Stenosarchaea group</taxon>
        <taxon>Halobacteria</taxon>
        <taxon>Halobacteriales</taxon>
        <taxon>Halococcaceae</taxon>
        <taxon>Halococcus</taxon>
    </lineage>
</organism>
<dbReference type="STRING" id="1227455.C449_04680"/>
<evidence type="ECO:0000313" key="3">
    <source>
        <dbReference type="EMBL" id="EMA46299.1"/>
    </source>
</evidence>
<gene>
    <name evidence="3" type="ORF">C449_04680</name>
</gene>
<dbReference type="SUPFAM" id="SSF50249">
    <property type="entry name" value="Nucleic acid-binding proteins"/>
    <property type="match status" value="1"/>
</dbReference>
<dbReference type="InterPro" id="IPR002878">
    <property type="entry name" value="ChsH2_C"/>
</dbReference>
<dbReference type="PANTHER" id="PTHR34075">
    <property type="entry name" value="BLR3430 PROTEIN"/>
    <property type="match status" value="1"/>
</dbReference>
<reference evidence="3 4" key="1">
    <citation type="journal article" date="2014" name="PLoS Genet.">
        <title>Phylogenetically driven sequencing of extremely halophilic archaea reveals strategies for static and dynamic osmo-response.</title>
        <authorList>
            <person name="Becker E.A."/>
            <person name="Seitzer P.M."/>
            <person name="Tritt A."/>
            <person name="Larsen D."/>
            <person name="Krusor M."/>
            <person name="Yao A.I."/>
            <person name="Wu D."/>
            <person name="Madern D."/>
            <person name="Eisen J.A."/>
            <person name="Darling A.E."/>
            <person name="Facciotti M.T."/>
        </authorList>
    </citation>
    <scope>NUCLEOTIDE SEQUENCE [LARGE SCALE GENOMIC DNA]</scope>
    <source>
        <strain evidence="3 4">DSM 5350</strain>
    </source>
</reference>
<dbReference type="OrthoDB" id="9573at2157"/>